<proteinExistence type="predicted"/>
<name>A0AAU8MI37_PSESX</name>
<evidence type="ECO:0000313" key="1">
    <source>
        <dbReference type="EMBL" id="XCN80682.1"/>
    </source>
</evidence>
<gene>
    <name evidence="1" type="ORF">N027_11485</name>
</gene>
<reference evidence="1" key="2">
    <citation type="submission" date="2024-07" db="EMBL/GenBank/DDBJ databases">
        <title>A complete genome sequence for Pseudomonas syringae USA007.</title>
        <authorList>
            <person name="Baltrus D.A."/>
        </authorList>
    </citation>
    <scope>NUCLEOTIDE SEQUENCE</scope>
    <source>
        <strain evidence="1">USA007</strain>
    </source>
</reference>
<accession>A0AAU8MI37</accession>
<dbReference type="AlphaFoldDB" id="A0AAU8MI37"/>
<sequence>MAVTMAAANNERDRQYIQHSFESQVLTGLAGNKPARRPADSYVFTVTD</sequence>
<organism evidence="1">
    <name type="scientific">Pseudomonas syringae USA007</name>
    <dbReference type="NCBI Taxonomy" id="1357288"/>
    <lineage>
        <taxon>Bacteria</taxon>
        <taxon>Pseudomonadati</taxon>
        <taxon>Pseudomonadota</taxon>
        <taxon>Gammaproteobacteria</taxon>
        <taxon>Pseudomonadales</taxon>
        <taxon>Pseudomonadaceae</taxon>
        <taxon>Pseudomonas</taxon>
        <taxon>Pseudomonas syringae</taxon>
    </lineage>
</organism>
<reference evidence="1" key="1">
    <citation type="journal article" date="2014" name="Genome Announc.">
        <title>Draft Genome Sequences of a Phylogenetically Diverse Suite of Pseudomonas syringae Strains from Multiple Source Populations.</title>
        <authorList>
            <person name="Baltrus D.A."/>
            <person name="Yourstone S."/>
            <person name="Lind A."/>
            <person name="Guilbaud C."/>
            <person name="Sands D.C."/>
            <person name="Jones C.D."/>
            <person name="Morris C.E."/>
            <person name="Dangl J.L."/>
        </authorList>
    </citation>
    <scope>NUCLEOTIDE SEQUENCE</scope>
    <source>
        <strain evidence="1">USA007</strain>
    </source>
</reference>
<dbReference type="RefSeq" id="WP_200868056.1">
    <property type="nucleotide sequence ID" value="NZ_CP159278.1"/>
</dbReference>
<protein>
    <submittedName>
        <fullName evidence="1">Uncharacterized protein</fullName>
    </submittedName>
</protein>
<dbReference type="EMBL" id="CP159278">
    <property type="protein sequence ID" value="XCN80682.1"/>
    <property type="molecule type" value="Genomic_DNA"/>
</dbReference>